<feature type="active site" description="Charge relay system" evidence="8">
    <location>
        <position position="193"/>
    </location>
</feature>
<feature type="compositionally biased region" description="Polar residues" evidence="9">
    <location>
        <begin position="1276"/>
        <end position="1293"/>
    </location>
</feature>
<keyword evidence="4 8" id="KW-0378">Hydrolase</keyword>
<evidence type="ECO:0000256" key="1">
    <source>
        <dbReference type="ARBA" id="ARBA00011073"/>
    </source>
</evidence>
<feature type="compositionally biased region" description="Polar residues" evidence="9">
    <location>
        <begin position="747"/>
        <end position="768"/>
    </location>
</feature>
<evidence type="ECO:0000256" key="3">
    <source>
        <dbReference type="ARBA" id="ARBA00022729"/>
    </source>
</evidence>
<evidence type="ECO:0000259" key="11">
    <source>
        <dbReference type="Pfam" id="PF00082"/>
    </source>
</evidence>
<feature type="region of interest" description="Disordered" evidence="9">
    <location>
        <begin position="1114"/>
        <end position="1154"/>
    </location>
</feature>
<feature type="compositionally biased region" description="Polar residues" evidence="9">
    <location>
        <begin position="870"/>
        <end position="888"/>
    </location>
</feature>
<evidence type="ECO:0000256" key="4">
    <source>
        <dbReference type="ARBA" id="ARBA00022801"/>
    </source>
</evidence>
<dbReference type="GO" id="GO:0004252">
    <property type="term" value="F:serine-type endopeptidase activity"/>
    <property type="evidence" value="ECO:0007669"/>
    <property type="project" value="UniProtKB-UniRule"/>
</dbReference>
<gene>
    <name evidence="13" type="ORF">BKA55DRAFT_600945</name>
</gene>
<dbReference type="SUPFAM" id="SSF52743">
    <property type="entry name" value="Subtilisin-like"/>
    <property type="match status" value="1"/>
</dbReference>
<evidence type="ECO:0000256" key="9">
    <source>
        <dbReference type="SAM" id="MobiDB-lite"/>
    </source>
</evidence>
<dbReference type="EMBL" id="JAGMUX010000001">
    <property type="protein sequence ID" value="KAH7269183.1"/>
    <property type="molecule type" value="Genomic_DNA"/>
</dbReference>
<feature type="compositionally biased region" description="Basic and acidic residues" evidence="9">
    <location>
        <begin position="1114"/>
        <end position="1124"/>
    </location>
</feature>
<evidence type="ECO:0000259" key="12">
    <source>
        <dbReference type="Pfam" id="PF05922"/>
    </source>
</evidence>
<dbReference type="PROSITE" id="PS51892">
    <property type="entry name" value="SUBTILASE"/>
    <property type="match status" value="1"/>
</dbReference>
<dbReference type="InterPro" id="IPR034193">
    <property type="entry name" value="PCSK9_ProteinaseK-like"/>
</dbReference>
<feature type="compositionally biased region" description="Basic and acidic residues" evidence="9">
    <location>
        <begin position="915"/>
        <end position="935"/>
    </location>
</feature>
<evidence type="ECO:0000256" key="10">
    <source>
        <dbReference type="SAM" id="SignalP"/>
    </source>
</evidence>
<dbReference type="RefSeq" id="XP_046055951.1">
    <property type="nucleotide sequence ID" value="XM_046196550.1"/>
</dbReference>
<feature type="region of interest" description="Disordered" evidence="9">
    <location>
        <begin position="1072"/>
        <end position="1100"/>
    </location>
</feature>
<dbReference type="Proteomes" id="UP000720189">
    <property type="component" value="Unassembled WGS sequence"/>
</dbReference>
<feature type="compositionally biased region" description="Polar residues" evidence="9">
    <location>
        <begin position="1091"/>
        <end position="1100"/>
    </location>
</feature>
<feature type="region of interest" description="Disordered" evidence="9">
    <location>
        <begin position="595"/>
        <end position="626"/>
    </location>
</feature>
<feature type="region of interest" description="Disordered" evidence="9">
    <location>
        <begin position="960"/>
        <end position="999"/>
    </location>
</feature>
<feature type="compositionally biased region" description="Basic and acidic residues" evidence="9">
    <location>
        <begin position="985"/>
        <end position="995"/>
    </location>
</feature>
<feature type="compositionally biased region" description="Basic residues" evidence="9">
    <location>
        <begin position="890"/>
        <end position="907"/>
    </location>
</feature>
<dbReference type="InterPro" id="IPR022398">
    <property type="entry name" value="Peptidase_S8_His-AS"/>
</dbReference>
<keyword evidence="6" id="KW-0865">Zymogen</keyword>
<dbReference type="InterPro" id="IPR015500">
    <property type="entry name" value="Peptidase_S8_subtilisin-rel"/>
</dbReference>
<feature type="compositionally biased region" description="Polar residues" evidence="9">
    <location>
        <begin position="1370"/>
        <end position="1379"/>
    </location>
</feature>
<dbReference type="InterPro" id="IPR023828">
    <property type="entry name" value="Peptidase_S8_Ser-AS"/>
</dbReference>
<dbReference type="CDD" id="cd04077">
    <property type="entry name" value="Peptidases_S8_PCSK9_ProteinaseK_like"/>
    <property type="match status" value="1"/>
</dbReference>
<feature type="region of interest" description="Disordered" evidence="9">
    <location>
        <begin position="550"/>
        <end position="573"/>
    </location>
</feature>
<sequence length="1579" mass="172537">MKSALTLSMAAVASAASFSVGTVHDKAAPILSSIDAETIPDSYIIKFKDHVDHAAASDHHMWVQDTHKQGETERLELRKRSIPFTDKTFSGLKHTFDIGDAFKGYAGHFDESMIEKVRNHPDVEFIERDTLVHTMVPVSQNMITEDKCDGETERQAPWGLARISHRNTLNFGTFNKYLYSSDGGEGVDAYIVDTGTNVDHVDFEGRAHWGKTIPSGDADEDGNGHGTHCSGTVAGKKYGVAKKANVYAVKVLRSNGSGSMSDVVKGVEFAATSHLEQKKKAKDGKRKGFKGSVANMSLGGGKTQALDAAVNAAVRTGIHFAVAAGNDNADACNYSPAAATEPVTVGASALDDSRAYFSNYGKCTDIFAPGLNIQSTWIGSKYAVNTISGTSMASPHIAGLLAYYLSLQPAEDSEYALASITPKKLKENLISVATEDALSDIPSDTPNLLAWNGGGCSDYKKIVEAGSYKVNKAAPSSRVEEIKHAVEQEVNLVSGKLTTGAKELGSKAEKFSKKIHELVDEELEQFLKELNLCHHIVRLNAWVKMLRRNSSRKKNRRPLSRSKSTNSVVRSPIRDLESINPARAERDANIAAVVSYQRAQDRDSSEGMPLPRDPASFYPDKSDGTGSVVRHSLGRTDSALSGHGSSNIARKKSVRFTGPLAHPRRNFASRANGGRDSPTKATSAIHAFGNANARPSSTLSLHNERPDNFSLTRRYLETLQPPDTCYNPEEDAVSMAASYKKVRKSRSMLTSSHAETGTISSKTWSARTPQPPTVSRRLPTNSENEPLKDAMPPNASLRASTSMSFLKTRRRLAASRSSSRADDHDLAVQLARERFRQIQEQDAKKSQSSSLLRPKHTQSEGSPFRKSMRDSSNNTAISSTLSTISGSKQRGIRKTARKVSHGLRSRLRGLFGRGKNSEDSNQHEQEQVAVEKDSDAESCLQIGDAESTEEASMFQVTSHIPSLHDVPSNQQLRSRKGSVESFGDGDQHIPDDKSRVTSWTNSMTNTVTSHGTLGDWERQRLSVIKENGTHIPSSDRSIEYLEQQTRDMIADMSVDSERVYSALMERLARKEFTDRVQQSQPGSVKSRETNTGDSDGQSINKQWDCSTIRCVRPDDNIIRDHGDSSRSSSSATEVPDHENKHQPQPGHTSPIEHTTALDWSDDKTHSENEHTSVILQGMEPHKTITQRSSAFFASPSCQSFRSPSPYRRALRASQMNSSEDEQGALQGSHYLHSLSTLCLPMRQDSNQSSEKDLQAGDTESVYSCAADDVESLPPASENTLGQNGAFNYSNSGPATEVPAHPSYRHHQRDTSTASSVEWKTWLSSKVSQLEAPLTPTKREKWDSVLPTLGHVRENASMGSTPEHFAPTKDGATNRSPLSNVKGNAQTFQYGGSPERSSRPVFIGYDENAVPSYKASTCTKERPPSIPPRSTLRTVPSLPSVGSRGYIPDTGSVKEMPRMRSLNTIGRVNSTPEESINKRRSRTRVTGWQGSPTKSSPGVRAVTKAQPPRTGSPAFRGEFGLKYPIGSRAIERQQGDTMRDRESDAQAMGSKTMVDLFLSSRRNQGDGRSSGFGSSPAAFL</sequence>
<dbReference type="PRINTS" id="PR00723">
    <property type="entry name" value="SUBTILISIN"/>
</dbReference>
<dbReference type="GO" id="GO:0019863">
    <property type="term" value="F:IgE binding"/>
    <property type="evidence" value="ECO:0007669"/>
    <property type="project" value="UniProtKB-ARBA"/>
</dbReference>
<comment type="caution">
    <text evidence="13">The sequence shown here is derived from an EMBL/GenBank/DDBJ whole genome shotgun (WGS) entry which is preliminary data.</text>
</comment>
<dbReference type="InterPro" id="IPR037045">
    <property type="entry name" value="S8pro/Inhibitor_I9_sf"/>
</dbReference>
<dbReference type="SUPFAM" id="SSF54897">
    <property type="entry name" value="Protease propeptides/inhibitors"/>
    <property type="match status" value="1"/>
</dbReference>
<organism evidence="13 14">
    <name type="scientific">Fusarium redolens</name>
    <dbReference type="NCBI Taxonomy" id="48865"/>
    <lineage>
        <taxon>Eukaryota</taxon>
        <taxon>Fungi</taxon>
        <taxon>Dikarya</taxon>
        <taxon>Ascomycota</taxon>
        <taxon>Pezizomycotina</taxon>
        <taxon>Sordariomycetes</taxon>
        <taxon>Hypocreomycetidae</taxon>
        <taxon>Hypocreales</taxon>
        <taxon>Nectriaceae</taxon>
        <taxon>Fusarium</taxon>
        <taxon>Fusarium redolens species complex</taxon>
    </lineage>
</organism>
<dbReference type="Pfam" id="PF00082">
    <property type="entry name" value="Peptidase_S8"/>
    <property type="match status" value="1"/>
</dbReference>
<dbReference type="PANTHER" id="PTHR43806">
    <property type="entry name" value="PEPTIDASE S8"/>
    <property type="match status" value="1"/>
</dbReference>
<name>A0A9P9R8G0_FUSRE</name>
<feature type="active site" description="Charge relay system" evidence="8">
    <location>
        <position position="391"/>
    </location>
</feature>
<dbReference type="PANTHER" id="PTHR43806:SF11">
    <property type="entry name" value="CEREVISIN-RELATED"/>
    <property type="match status" value="1"/>
</dbReference>
<protein>
    <recommendedName>
        <fullName evidence="15">Serine protease</fullName>
    </recommendedName>
</protein>
<evidence type="ECO:0000256" key="2">
    <source>
        <dbReference type="ARBA" id="ARBA00022670"/>
    </source>
</evidence>
<dbReference type="GO" id="GO:0006508">
    <property type="term" value="P:proteolysis"/>
    <property type="evidence" value="ECO:0007669"/>
    <property type="project" value="UniProtKB-KW"/>
</dbReference>
<feature type="region of interest" description="Disordered" evidence="9">
    <location>
        <begin position="1558"/>
        <end position="1579"/>
    </location>
</feature>
<feature type="compositionally biased region" description="Polar residues" evidence="9">
    <location>
        <begin position="1483"/>
        <end position="1495"/>
    </location>
</feature>
<dbReference type="OrthoDB" id="206201at2759"/>
<feature type="signal peptide" evidence="10">
    <location>
        <begin position="1"/>
        <end position="15"/>
    </location>
</feature>
<feature type="region of interest" description="Disordered" evidence="9">
    <location>
        <begin position="1353"/>
        <end position="1379"/>
    </location>
</feature>
<dbReference type="PROSITE" id="PS00137">
    <property type="entry name" value="SUBTILASE_HIS"/>
    <property type="match status" value="1"/>
</dbReference>
<dbReference type="Gene3D" id="3.30.70.80">
    <property type="entry name" value="Peptidase S8 propeptide/proteinase inhibitor I9"/>
    <property type="match status" value="1"/>
</dbReference>
<feature type="domain" description="Peptidase S8/S53" evidence="11">
    <location>
        <begin position="191"/>
        <end position="434"/>
    </location>
</feature>
<keyword evidence="7" id="KW-0325">Glycoprotein</keyword>
<comment type="similarity">
    <text evidence="1 8">Belongs to the peptidase S8 family.</text>
</comment>
<keyword evidence="5 8" id="KW-0720">Serine protease</keyword>
<feature type="compositionally biased region" description="Basic residues" evidence="9">
    <location>
        <begin position="550"/>
        <end position="560"/>
    </location>
</feature>
<feature type="region of interest" description="Disordered" evidence="9">
    <location>
        <begin position="1271"/>
        <end position="1311"/>
    </location>
</feature>
<dbReference type="FunFam" id="3.30.70.80:FF:000006">
    <property type="entry name" value="Autophagic serine protease Alp2"/>
    <property type="match status" value="1"/>
</dbReference>
<keyword evidence="14" id="KW-1185">Reference proteome</keyword>
<accession>A0A9P9R8G0</accession>
<feature type="chain" id="PRO_5040297512" description="Serine protease" evidence="10">
    <location>
        <begin position="16"/>
        <end position="1579"/>
    </location>
</feature>
<dbReference type="FunFam" id="3.40.50.200:FF:000007">
    <property type="entry name" value="Subtilisin-like serine protease"/>
    <property type="match status" value="1"/>
</dbReference>
<feature type="domain" description="Inhibitor I9" evidence="12">
    <location>
        <begin position="42"/>
        <end position="135"/>
    </location>
</feature>
<evidence type="ECO:0000256" key="7">
    <source>
        <dbReference type="ARBA" id="ARBA00023180"/>
    </source>
</evidence>
<dbReference type="InterPro" id="IPR036852">
    <property type="entry name" value="Peptidase_S8/S53_dom_sf"/>
</dbReference>
<feature type="region of interest" description="Disordered" evidence="9">
    <location>
        <begin position="1413"/>
        <end position="1452"/>
    </location>
</feature>
<evidence type="ECO:0000256" key="8">
    <source>
        <dbReference type="PROSITE-ProRule" id="PRU01240"/>
    </source>
</evidence>
<dbReference type="PROSITE" id="PS00138">
    <property type="entry name" value="SUBTILASE_SER"/>
    <property type="match status" value="1"/>
</dbReference>
<feature type="compositionally biased region" description="Polar residues" evidence="9">
    <location>
        <begin position="1075"/>
        <end position="1084"/>
    </location>
</feature>
<dbReference type="InterPro" id="IPR050131">
    <property type="entry name" value="Peptidase_S8_subtilisin-like"/>
</dbReference>
<evidence type="ECO:0000313" key="14">
    <source>
        <dbReference type="Proteomes" id="UP000720189"/>
    </source>
</evidence>
<dbReference type="GeneID" id="70226504"/>
<reference evidence="13" key="1">
    <citation type="journal article" date="2021" name="Nat. Commun.">
        <title>Genetic determinants of endophytism in the Arabidopsis root mycobiome.</title>
        <authorList>
            <person name="Mesny F."/>
            <person name="Miyauchi S."/>
            <person name="Thiergart T."/>
            <person name="Pickel B."/>
            <person name="Atanasova L."/>
            <person name="Karlsson M."/>
            <person name="Huettel B."/>
            <person name="Barry K.W."/>
            <person name="Haridas S."/>
            <person name="Chen C."/>
            <person name="Bauer D."/>
            <person name="Andreopoulos W."/>
            <person name="Pangilinan J."/>
            <person name="LaButti K."/>
            <person name="Riley R."/>
            <person name="Lipzen A."/>
            <person name="Clum A."/>
            <person name="Drula E."/>
            <person name="Henrissat B."/>
            <person name="Kohler A."/>
            <person name="Grigoriev I.V."/>
            <person name="Martin F.M."/>
            <person name="Hacquard S."/>
        </authorList>
    </citation>
    <scope>NUCLEOTIDE SEQUENCE</scope>
    <source>
        <strain evidence="13">MPI-CAGE-AT-0023</strain>
    </source>
</reference>
<evidence type="ECO:0008006" key="15">
    <source>
        <dbReference type="Google" id="ProtNLM"/>
    </source>
</evidence>
<evidence type="ECO:0000256" key="6">
    <source>
        <dbReference type="ARBA" id="ARBA00023145"/>
    </source>
</evidence>
<keyword evidence="2 8" id="KW-0645">Protease</keyword>
<dbReference type="Pfam" id="PF05922">
    <property type="entry name" value="Inhibitor_I9"/>
    <property type="match status" value="1"/>
</dbReference>
<feature type="active site" description="Charge relay system" evidence="8">
    <location>
        <position position="225"/>
    </location>
</feature>
<evidence type="ECO:0000313" key="13">
    <source>
        <dbReference type="EMBL" id="KAH7269183.1"/>
    </source>
</evidence>
<dbReference type="InterPro" id="IPR010259">
    <property type="entry name" value="S8pro/Inhibitor_I9"/>
</dbReference>
<feature type="region of interest" description="Disordered" evidence="9">
    <location>
        <begin position="838"/>
        <end position="938"/>
    </location>
</feature>
<dbReference type="InterPro" id="IPR000209">
    <property type="entry name" value="Peptidase_S8/S53_dom"/>
</dbReference>
<evidence type="ECO:0000256" key="5">
    <source>
        <dbReference type="ARBA" id="ARBA00022825"/>
    </source>
</evidence>
<feature type="region of interest" description="Disordered" evidence="9">
    <location>
        <begin position="1471"/>
        <end position="1518"/>
    </location>
</feature>
<feature type="region of interest" description="Disordered" evidence="9">
    <location>
        <begin position="745"/>
        <end position="803"/>
    </location>
</feature>
<keyword evidence="3 10" id="KW-0732">Signal</keyword>
<dbReference type="Gene3D" id="3.40.50.200">
    <property type="entry name" value="Peptidase S8/S53 domain"/>
    <property type="match status" value="1"/>
</dbReference>
<proteinExistence type="inferred from homology"/>